<name>A0A556A9C2_9BURK</name>
<protein>
    <submittedName>
        <fullName evidence="2">DUF1097 domain-containing protein</fullName>
    </submittedName>
</protein>
<dbReference type="AlphaFoldDB" id="A0A556A9C2"/>
<sequence length="149" mass="15207">MASSAATFSALALELPIWAMFIGWIAFFTRGLNFKAGLVNLGCVLIGLVLGIGAAYLQGVLGPYLGAYAITAVVLAITAAALSLARLPVFNNLLGFFLGLVSYFASHLPPTLGSFASLGVAAAIGIAAGFLAHAWAHRVNAIRPASSAS</sequence>
<dbReference type="Proteomes" id="UP000318405">
    <property type="component" value="Unassembled WGS sequence"/>
</dbReference>
<organism evidence="2 3">
    <name type="scientific">Verticiella sediminum</name>
    <dbReference type="NCBI Taxonomy" id="1247510"/>
    <lineage>
        <taxon>Bacteria</taxon>
        <taxon>Pseudomonadati</taxon>
        <taxon>Pseudomonadota</taxon>
        <taxon>Betaproteobacteria</taxon>
        <taxon>Burkholderiales</taxon>
        <taxon>Alcaligenaceae</taxon>
        <taxon>Verticiella</taxon>
    </lineage>
</organism>
<dbReference type="EMBL" id="VLTJ01000041">
    <property type="protein sequence ID" value="TSH89471.1"/>
    <property type="molecule type" value="Genomic_DNA"/>
</dbReference>
<dbReference type="Pfam" id="PF06496">
    <property type="entry name" value="DUF1097"/>
    <property type="match status" value="1"/>
</dbReference>
<accession>A0A556A9C2</accession>
<feature type="transmembrane region" description="Helical" evidence="1">
    <location>
        <begin position="38"/>
        <end position="57"/>
    </location>
</feature>
<feature type="transmembrane region" description="Helical" evidence="1">
    <location>
        <begin position="89"/>
        <end position="106"/>
    </location>
</feature>
<comment type="caution">
    <text evidence="2">The sequence shown here is derived from an EMBL/GenBank/DDBJ whole genome shotgun (WGS) entry which is preliminary data.</text>
</comment>
<gene>
    <name evidence="2" type="ORF">FOZ76_24045</name>
</gene>
<evidence type="ECO:0000313" key="3">
    <source>
        <dbReference type="Proteomes" id="UP000318405"/>
    </source>
</evidence>
<evidence type="ECO:0000313" key="2">
    <source>
        <dbReference type="EMBL" id="TSH89471.1"/>
    </source>
</evidence>
<dbReference type="InterPro" id="IPR009476">
    <property type="entry name" value="DUF1097"/>
</dbReference>
<feature type="transmembrane region" description="Helical" evidence="1">
    <location>
        <begin position="63"/>
        <end position="82"/>
    </location>
</feature>
<feature type="transmembrane region" description="Helical" evidence="1">
    <location>
        <begin position="6"/>
        <end position="26"/>
    </location>
</feature>
<keyword evidence="1" id="KW-1133">Transmembrane helix</keyword>
<evidence type="ECO:0000256" key="1">
    <source>
        <dbReference type="SAM" id="Phobius"/>
    </source>
</evidence>
<keyword evidence="1" id="KW-0812">Transmembrane</keyword>
<proteinExistence type="predicted"/>
<keyword evidence="3" id="KW-1185">Reference proteome</keyword>
<keyword evidence="1" id="KW-0472">Membrane</keyword>
<feature type="transmembrane region" description="Helical" evidence="1">
    <location>
        <begin position="112"/>
        <end position="136"/>
    </location>
</feature>
<reference evidence="2 3" key="1">
    <citation type="submission" date="2019-07" db="EMBL/GenBank/DDBJ databases">
        <title>Qingshengfaniella alkalisoli gen. nov., sp. nov., isolated from saline soil.</title>
        <authorList>
            <person name="Xu L."/>
            <person name="Huang X.-X."/>
            <person name="Sun J.-Q."/>
        </authorList>
    </citation>
    <scope>NUCLEOTIDE SEQUENCE [LARGE SCALE GENOMIC DNA]</scope>
    <source>
        <strain evidence="2 3">DSM 27279</strain>
    </source>
</reference>